<comment type="caution">
    <text evidence="5">The sequence shown here is derived from an EMBL/GenBank/DDBJ whole genome shotgun (WGS) entry which is preliminary data.</text>
</comment>
<evidence type="ECO:0000313" key="5">
    <source>
        <dbReference type="EMBL" id="MVP00597.1"/>
    </source>
</evidence>
<sequence>MMAIQYEKCPVEIAVDALSGKWKVLALWYLQHETLRFNELQRRLPGVSQKVLSQQLKELEKDGIIGRQVFAEMPPRVVYFMTEKGKAMKPILSSLFTWGTTFKP</sequence>
<dbReference type="PANTHER" id="PTHR33204:SF29">
    <property type="entry name" value="TRANSCRIPTIONAL REGULATOR"/>
    <property type="match status" value="1"/>
</dbReference>
<dbReference type="PANTHER" id="PTHR33204">
    <property type="entry name" value="TRANSCRIPTIONAL REGULATOR, MARR FAMILY"/>
    <property type="match status" value="1"/>
</dbReference>
<dbReference type="Gene3D" id="1.10.10.10">
    <property type="entry name" value="Winged helix-like DNA-binding domain superfamily/Winged helix DNA-binding domain"/>
    <property type="match status" value="1"/>
</dbReference>
<dbReference type="InterPro" id="IPR002577">
    <property type="entry name" value="HTH_HxlR"/>
</dbReference>
<organism evidence="5 6">
    <name type="scientific">Paenibacillus lutrae</name>
    <dbReference type="NCBI Taxonomy" id="2078573"/>
    <lineage>
        <taxon>Bacteria</taxon>
        <taxon>Bacillati</taxon>
        <taxon>Bacillota</taxon>
        <taxon>Bacilli</taxon>
        <taxon>Bacillales</taxon>
        <taxon>Paenibacillaceae</taxon>
        <taxon>Paenibacillus</taxon>
    </lineage>
</organism>
<dbReference type="Proteomes" id="UP000490800">
    <property type="component" value="Unassembled WGS sequence"/>
</dbReference>
<gene>
    <name evidence="5" type="ORF">EDM21_13880</name>
</gene>
<dbReference type="InterPro" id="IPR011991">
    <property type="entry name" value="ArsR-like_HTH"/>
</dbReference>
<dbReference type="InterPro" id="IPR036390">
    <property type="entry name" value="WH_DNA-bd_sf"/>
</dbReference>
<accession>A0A7X3FJ93</accession>
<dbReference type="GO" id="GO:0003677">
    <property type="term" value="F:DNA binding"/>
    <property type="evidence" value="ECO:0007669"/>
    <property type="project" value="UniProtKB-KW"/>
</dbReference>
<dbReference type="PROSITE" id="PS51118">
    <property type="entry name" value="HTH_HXLR"/>
    <property type="match status" value="1"/>
</dbReference>
<name>A0A7X3FJ93_9BACL</name>
<keyword evidence="3" id="KW-0804">Transcription</keyword>
<evidence type="ECO:0000259" key="4">
    <source>
        <dbReference type="PROSITE" id="PS51118"/>
    </source>
</evidence>
<evidence type="ECO:0000256" key="3">
    <source>
        <dbReference type="ARBA" id="ARBA00023163"/>
    </source>
</evidence>
<dbReference type="OrthoDB" id="9791143at2"/>
<dbReference type="AlphaFoldDB" id="A0A7X3FJ93"/>
<dbReference type="RefSeq" id="WP_068776619.1">
    <property type="nucleotide sequence ID" value="NZ_RHLK01000007.1"/>
</dbReference>
<keyword evidence="1" id="KW-0805">Transcription regulation</keyword>
<evidence type="ECO:0000256" key="2">
    <source>
        <dbReference type="ARBA" id="ARBA00023125"/>
    </source>
</evidence>
<evidence type="ECO:0000256" key="1">
    <source>
        <dbReference type="ARBA" id="ARBA00023015"/>
    </source>
</evidence>
<dbReference type="CDD" id="cd00090">
    <property type="entry name" value="HTH_ARSR"/>
    <property type="match status" value="1"/>
</dbReference>
<protein>
    <submittedName>
        <fullName evidence="5">Transcriptional regulator</fullName>
    </submittedName>
</protein>
<keyword evidence="6" id="KW-1185">Reference proteome</keyword>
<proteinExistence type="predicted"/>
<reference evidence="5 6" key="1">
    <citation type="journal article" date="2019" name="Microorganisms">
        <title>Paenibacillus lutrae sp. nov., A Chitinolytic Species Isolated from A River Otter in Castril Natural Park, Granada, Spain.</title>
        <authorList>
            <person name="Rodriguez M."/>
            <person name="Reina J.C."/>
            <person name="Bejar V."/>
            <person name="Llamas I."/>
        </authorList>
    </citation>
    <scope>NUCLEOTIDE SEQUENCE [LARGE SCALE GENOMIC DNA]</scope>
    <source>
        <strain evidence="5 6">N10</strain>
    </source>
</reference>
<dbReference type="Pfam" id="PF01638">
    <property type="entry name" value="HxlR"/>
    <property type="match status" value="1"/>
</dbReference>
<keyword evidence="2" id="KW-0238">DNA-binding</keyword>
<dbReference type="SUPFAM" id="SSF46785">
    <property type="entry name" value="Winged helix' DNA-binding domain"/>
    <property type="match status" value="1"/>
</dbReference>
<feature type="domain" description="HTH hxlR-type" evidence="4">
    <location>
        <begin position="9"/>
        <end position="104"/>
    </location>
</feature>
<dbReference type="EMBL" id="RHLK01000007">
    <property type="protein sequence ID" value="MVP00597.1"/>
    <property type="molecule type" value="Genomic_DNA"/>
</dbReference>
<evidence type="ECO:0000313" key="6">
    <source>
        <dbReference type="Proteomes" id="UP000490800"/>
    </source>
</evidence>
<dbReference type="InterPro" id="IPR036388">
    <property type="entry name" value="WH-like_DNA-bd_sf"/>
</dbReference>